<dbReference type="Proteomes" id="UP000001745">
    <property type="component" value="Unassembled WGS sequence"/>
</dbReference>
<evidence type="ECO:0000256" key="1">
    <source>
        <dbReference type="SAM" id="MobiDB-lite"/>
    </source>
</evidence>
<name>B8MDP1_TALSN</name>
<feature type="region of interest" description="Disordered" evidence="1">
    <location>
        <begin position="267"/>
        <end position="300"/>
    </location>
</feature>
<dbReference type="InParanoid" id="B8MDP1"/>
<keyword evidence="3" id="KW-1185">Reference proteome</keyword>
<dbReference type="VEuPathDB" id="FungiDB:TSTA_120200"/>
<gene>
    <name evidence="2" type="ORF">TSTA_120200</name>
</gene>
<evidence type="ECO:0008006" key="4">
    <source>
        <dbReference type="Google" id="ProtNLM"/>
    </source>
</evidence>
<proteinExistence type="predicted"/>
<dbReference type="OMA" id="ALYWDEN"/>
<dbReference type="GeneID" id="8105294"/>
<accession>B8MDP1</accession>
<evidence type="ECO:0000313" key="2">
    <source>
        <dbReference type="EMBL" id="EED18270.1"/>
    </source>
</evidence>
<sequence>MAEYTIKNRFEIRKLGPQHLPWAKAIITHSNIFHSPIWKEIYPSHKTQRAYKTFAACDYLISHQINSGLSYGVFDTQYKFKRETSSKTSKEGGGGGGGGALYWDENDASATGEELLSQMDFPLVSIAMALDQADPLDLPRLAPLIDALPFYADVQHQIEKLDTRDPATWSASAPKQVMLRNGTATRADYEGFGIMKETAHFLMRKAASQGFGAISIECLHDAVCHVWMNPPEPFRASLVAQFNVNQYEKEDEEGKVVVPYPGVNQLAMYKNDNETSPNSSDNKDGDTPAALIPQETEQFP</sequence>
<dbReference type="AlphaFoldDB" id="B8MDP1"/>
<dbReference type="eggNOG" id="ENOG502SIDW">
    <property type="taxonomic scope" value="Eukaryota"/>
</dbReference>
<organism evidence="2 3">
    <name type="scientific">Talaromyces stipitatus (strain ATCC 10500 / CBS 375.48 / QM 6759 / NRRL 1006)</name>
    <name type="common">Penicillium stipitatum</name>
    <dbReference type="NCBI Taxonomy" id="441959"/>
    <lineage>
        <taxon>Eukaryota</taxon>
        <taxon>Fungi</taxon>
        <taxon>Dikarya</taxon>
        <taxon>Ascomycota</taxon>
        <taxon>Pezizomycotina</taxon>
        <taxon>Eurotiomycetes</taxon>
        <taxon>Eurotiomycetidae</taxon>
        <taxon>Eurotiales</taxon>
        <taxon>Trichocomaceae</taxon>
        <taxon>Talaromyces</taxon>
        <taxon>Talaromyces sect. Talaromyces</taxon>
    </lineage>
</organism>
<reference evidence="3" key="1">
    <citation type="journal article" date="2015" name="Genome Announc.">
        <title>Genome sequence of the AIDS-associated pathogen Penicillium marneffei (ATCC18224) and its near taxonomic relative Talaromyces stipitatus (ATCC10500).</title>
        <authorList>
            <person name="Nierman W.C."/>
            <person name="Fedorova-Abrams N.D."/>
            <person name="Andrianopoulos A."/>
        </authorList>
    </citation>
    <scope>NUCLEOTIDE SEQUENCE [LARGE SCALE GENOMIC DNA]</scope>
    <source>
        <strain evidence="3">ATCC 10500 / CBS 375.48 / QM 6759 / NRRL 1006</strain>
    </source>
</reference>
<dbReference type="RefSeq" id="XP_002482262.1">
    <property type="nucleotide sequence ID" value="XM_002482217.1"/>
</dbReference>
<protein>
    <recommendedName>
        <fullName evidence="4">N-acetyltransferase domain-containing protein</fullName>
    </recommendedName>
</protein>
<dbReference type="OrthoDB" id="5169850at2759"/>
<dbReference type="PhylomeDB" id="B8MDP1"/>
<dbReference type="EMBL" id="EQ962655">
    <property type="protein sequence ID" value="EED18270.1"/>
    <property type="molecule type" value="Genomic_DNA"/>
</dbReference>
<dbReference type="HOGENOM" id="CLU_067124_0_0_1"/>
<evidence type="ECO:0000313" key="3">
    <source>
        <dbReference type="Proteomes" id="UP000001745"/>
    </source>
</evidence>